<dbReference type="STRING" id="1095629.A0A0C9XJ61"/>
<dbReference type="AlphaFoldDB" id="A0A0C9XJ61"/>
<protein>
    <submittedName>
        <fullName evidence="1">Uncharacterized protein</fullName>
    </submittedName>
</protein>
<reference evidence="1 2" key="1">
    <citation type="submission" date="2014-04" db="EMBL/GenBank/DDBJ databases">
        <authorList>
            <consortium name="DOE Joint Genome Institute"/>
            <person name="Kuo A."/>
            <person name="Kohler A."/>
            <person name="Nagy L.G."/>
            <person name="Floudas D."/>
            <person name="Copeland A."/>
            <person name="Barry K.W."/>
            <person name="Cichocki N."/>
            <person name="Veneault-Fourrey C."/>
            <person name="LaButti K."/>
            <person name="Lindquist E.A."/>
            <person name="Lipzen A."/>
            <person name="Lundell T."/>
            <person name="Morin E."/>
            <person name="Murat C."/>
            <person name="Sun H."/>
            <person name="Tunlid A."/>
            <person name="Henrissat B."/>
            <person name="Grigoriev I.V."/>
            <person name="Hibbett D.S."/>
            <person name="Martin F."/>
            <person name="Nordberg H.P."/>
            <person name="Cantor M.N."/>
            <person name="Hua S.X."/>
        </authorList>
    </citation>
    <scope>NUCLEOTIDE SEQUENCE [LARGE SCALE GENOMIC DNA]</scope>
    <source>
        <strain evidence="1 2">LaAM-08-1</strain>
    </source>
</reference>
<keyword evidence="2" id="KW-1185">Reference proteome</keyword>
<sequence>MFSSRQVGAAGLPLHLYIPACSIESADLLLERRATGPGTALPRINLMFELQTDVGNASGVARLVPTVDGEWKMHAVYTNLESLRGFPERVGELRHPDPNFGRWEQQRRRASKRTETRWYSLLEPYRPVYAPAVKLANWLERYAETFEWLSSNITSIDRDPATNKWNVSVTRGNGERRRFTVKHRIGQRFSQSAWHGKLRTFIMSSSSYDYAAHDIAQDYYNHGVAGLTRGDIDTGAGQLIAEGNVKLKNDALIKRFMEIGIKFDDGG</sequence>
<name>A0A0C9XJ61_9AGAR</name>
<dbReference type="OrthoDB" id="74360at2759"/>
<proteinExistence type="predicted"/>
<dbReference type="EMBL" id="KN838727">
    <property type="protein sequence ID" value="KIJ96272.1"/>
    <property type="molecule type" value="Genomic_DNA"/>
</dbReference>
<gene>
    <name evidence="1" type="ORF">K443DRAFT_124507</name>
</gene>
<organism evidence="1 2">
    <name type="scientific">Laccaria amethystina LaAM-08-1</name>
    <dbReference type="NCBI Taxonomy" id="1095629"/>
    <lineage>
        <taxon>Eukaryota</taxon>
        <taxon>Fungi</taxon>
        <taxon>Dikarya</taxon>
        <taxon>Basidiomycota</taxon>
        <taxon>Agaricomycotina</taxon>
        <taxon>Agaricomycetes</taxon>
        <taxon>Agaricomycetidae</taxon>
        <taxon>Agaricales</taxon>
        <taxon>Agaricineae</taxon>
        <taxon>Hydnangiaceae</taxon>
        <taxon>Laccaria</taxon>
    </lineage>
</organism>
<reference evidence="2" key="2">
    <citation type="submission" date="2015-01" db="EMBL/GenBank/DDBJ databases">
        <title>Evolutionary Origins and Diversification of the Mycorrhizal Mutualists.</title>
        <authorList>
            <consortium name="DOE Joint Genome Institute"/>
            <consortium name="Mycorrhizal Genomics Consortium"/>
            <person name="Kohler A."/>
            <person name="Kuo A."/>
            <person name="Nagy L.G."/>
            <person name="Floudas D."/>
            <person name="Copeland A."/>
            <person name="Barry K.W."/>
            <person name="Cichocki N."/>
            <person name="Veneault-Fourrey C."/>
            <person name="LaButti K."/>
            <person name="Lindquist E.A."/>
            <person name="Lipzen A."/>
            <person name="Lundell T."/>
            <person name="Morin E."/>
            <person name="Murat C."/>
            <person name="Riley R."/>
            <person name="Ohm R."/>
            <person name="Sun H."/>
            <person name="Tunlid A."/>
            <person name="Henrissat B."/>
            <person name="Grigoriev I.V."/>
            <person name="Hibbett D.S."/>
            <person name="Martin F."/>
        </authorList>
    </citation>
    <scope>NUCLEOTIDE SEQUENCE [LARGE SCALE GENOMIC DNA]</scope>
    <source>
        <strain evidence="2">LaAM-08-1</strain>
    </source>
</reference>
<dbReference type="HOGENOM" id="CLU_1042302_0_0_1"/>
<accession>A0A0C9XJ61</accession>
<evidence type="ECO:0000313" key="1">
    <source>
        <dbReference type="EMBL" id="KIJ96272.1"/>
    </source>
</evidence>
<evidence type="ECO:0000313" key="2">
    <source>
        <dbReference type="Proteomes" id="UP000054477"/>
    </source>
</evidence>
<dbReference type="Proteomes" id="UP000054477">
    <property type="component" value="Unassembled WGS sequence"/>
</dbReference>